<feature type="domain" description="Nudix hydrolase" evidence="15">
    <location>
        <begin position="48"/>
        <end position="190"/>
    </location>
</feature>
<dbReference type="Gene3D" id="3.90.79.10">
    <property type="entry name" value="Nucleoside Triphosphate Pyrophosphohydrolase"/>
    <property type="match status" value="1"/>
</dbReference>
<proteinExistence type="inferred from homology"/>
<evidence type="ECO:0000256" key="2">
    <source>
        <dbReference type="ARBA" id="ARBA00007482"/>
    </source>
</evidence>
<dbReference type="AlphaFoldDB" id="A0A0K6H0M8"/>
<feature type="binding site" evidence="13">
    <location>
        <position position="109"/>
    </location>
    <ligand>
        <name>Mg(2+)</name>
        <dbReference type="ChEBI" id="CHEBI:18420"/>
        <label>1</label>
    </ligand>
</feature>
<evidence type="ECO:0000256" key="9">
    <source>
        <dbReference type="ARBA" id="ARBA00030162"/>
    </source>
</evidence>
<feature type="binding site" evidence="13">
    <location>
        <position position="161"/>
    </location>
    <ligand>
        <name>Mg(2+)</name>
        <dbReference type="ChEBI" id="CHEBI:18420"/>
        <label>1</label>
    </ligand>
</feature>
<comment type="function">
    <text evidence="8">Acts on ADP-mannose and ADP-glucose as well as ADP-ribose. Prevents glycogen biosynthesis. The reaction catalyzed by this enzyme is a limiting step of the gluconeogenic process.</text>
</comment>
<dbReference type="PANTHER" id="PTHR11839:SF5">
    <property type="entry name" value="ADP-RIBOSE PYROPHOSPHATASE"/>
    <property type="match status" value="1"/>
</dbReference>
<dbReference type="NCBIfam" id="TIGR00052">
    <property type="entry name" value="nudix-type nucleoside diphosphatase, YffH/AdpP family"/>
    <property type="match status" value="1"/>
</dbReference>
<keyword evidence="17" id="KW-1185">Reference proteome</keyword>
<dbReference type="InterPro" id="IPR000086">
    <property type="entry name" value="NUDIX_hydrolase_dom"/>
</dbReference>
<keyword evidence="7 13" id="KW-0460">Magnesium</keyword>
<dbReference type="Pfam" id="PF00293">
    <property type="entry name" value="NUDIX"/>
    <property type="match status" value="1"/>
</dbReference>
<dbReference type="GO" id="GO:0046872">
    <property type="term" value="F:metal ion binding"/>
    <property type="evidence" value="ECO:0007669"/>
    <property type="project" value="UniProtKB-KW"/>
</dbReference>
<organism evidence="16 17">
    <name type="scientific">Pseudidiomarina woesei</name>
    <dbReference type="NCBI Taxonomy" id="1381080"/>
    <lineage>
        <taxon>Bacteria</taxon>
        <taxon>Pseudomonadati</taxon>
        <taxon>Pseudomonadota</taxon>
        <taxon>Gammaproteobacteria</taxon>
        <taxon>Alteromonadales</taxon>
        <taxon>Idiomarinaceae</taxon>
        <taxon>Pseudidiomarina</taxon>
    </lineage>
</organism>
<evidence type="ECO:0000256" key="4">
    <source>
        <dbReference type="ARBA" id="ARBA00013297"/>
    </source>
</evidence>
<evidence type="ECO:0000256" key="8">
    <source>
        <dbReference type="ARBA" id="ARBA00025164"/>
    </source>
</evidence>
<feature type="short sequence motif" description="Nudix box" evidence="14">
    <location>
        <begin position="94"/>
        <end position="116"/>
    </location>
</feature>
<evidence type="ECO:0000259" key="15">
    <source>
        <dbReference type="PROSITE" id="PS51462"/>
    </source>
</evidence>
<evidence type="ECO:0000256" key="7">
    <source>
        <dbReference type="ARBA" id="ARBA00022842"/>
    </source>
</evidence>
<evidence type="ECO:0000256" key="11">
    <source>
        <dbReference type="ARBA" id="ARBA00033056"/>
    </source>
</evidence>
<comment type="catalytic activity">
    <reaction evidence="12">
        <text>ADP-D-ribose + H2O = D-ribose 5-phosphate + AMP + 2 H(+)</text>
        <dbReference type="Rhea" id="RHEA:10412"/>
        <dbReference type="ChEBI" id="CHEBI:15377"/>
        <dbReference type="ChEBI" id="CHEBI:15378"/>
        <dbReference type="ChEBI" id="CHEBI:57967"/>
        <dbReference type="ChEBI" id="CHEBI:78346"/>
        <dbReference type="ChEBI" id="CHEBI:456215"/>
        <dbReference type="EC" id="3.6.1.13"/>
    </reaction>
</comment>
<dbReference type="GO" id="GO:0005829">
    <property type="term" value="C:cytosol"/>
    <property type="evidence" value="ECO:0007669"/>
    <property type="project" value="TreeGrafter"/>
</dbReference>
<feature type="binding site" evidence="13">
    <location>
        <position position="93"/>
    </location>
    <ligand>
        <name>Mg(2+)</name>
        <dbReference type="ChEBI" id="CHEBI:18420"/>
        <label>1</label>
    </ligand>
</feature>
<protein>
    <recommendedName>
        <fullName evidence="4">ADP-ribose pyrophosphatase</fullName>
        <ecNumber evidence="3">3.6.1.13</ecNumber>
    </recommendedName>
    <alternativeName>
        <fullName evidence="9">ADP-ribose diphosphatase</fullName>
    </alternativeName>
    <alternativeName>
        <fullName evidence="11">ADP-ribose phosphohydrolase</fullName>
    </alternativeName>
    <alternativeName>
        <fullName evidence="10">Adenosine diphosphoribose pyrophosphatase</fullName>
    </alternativeName>
</protein>
<accession>A0A0K6H0M8</accession>
<evidence type="ECO:0000256" key="1">
    <source>
        <dbReference type="ARBA" id="ARBA00001946"/>
    </source>
</evidence>
<evidence type="ECO:0000256" key="5">
    <source>
        <dbReference type="ARBA" id="ARBA00022723"/>
    </source>
</evidence>
<evidence type="ECO:0000313" key="16">
    <source>
        <dbReference type="EMBL" id="CUA84381.1"/>
    </source>
</evidence>
<dbReference type="InterPro" id="IPR015797">
    <property type="entry name" value="NUDIX_hydrolase-like_dom_sf"/>
</dbReference>
<dbReference type="PROSITE" id="PS00893">
    <property type="entry name" value="NUDIX_BOX"/>
    <property type="match status" value="1"/>
</dbReference>
<evidence type="ECO:0000256" key="10">
    <source>
        <dbReference type="ARBA" id="ARBA00030308"/>
    </source>
</evidence>
<evidence type="ECO:0000256" key="14">
    <source>
        <dbReference type="PIRSR" id="PIRSR604385-3"/>
    </source>
</evidence>
<dbReference type="EMBL" id="CYHB01000002">
    <property type="protein sequence ID" value="CUA84381.1"/>
    <property type="molecule type" value="Genomic_DNA"/>
</dbReference>
<dbReference type="PROSITE" id="PS51462">
    <property type="entry name" value="NUDIX"/>
    <property type="match status" value="1"/>
</dbReference>
<keyword evidence="5 13" id="KW-0479">Metal-binding</keyword>
<dbReference type="CDD" id="cd24155">
    <property type="entry name" value="NUDIX_ADPRase"/>
    <property type="match status" value="1"/>
</dbReference>
<evidence type="ECO:0000256" key="3">
    <source>
        <dbReference type="ARBA" id="ARBA00012453"/>
    </source>
</evidence>
<comment type="similarity">
    <text evidence="2">Belongs to the Nudix hydrolase family. NudF subfamily.</text>
</comment>
<dbReference type="GO" id="GO:0019693">
    <property type="term" value="P:ribose phosphate metabolic process"/>
    <property type="evidence" value="ECO:0007669"/>
    <property type="project" value="TreeGrafter"/>
</dbReference>
<evidence type="ECO:0000256" key="12">
    <source>
        <dbReference type="ARBA" id="ARBA00049546"/>
    </source>
</evidence>
<feature type="binding site" evidence="13">
    <location>
        <position position="113"/>
    </location>
    <ligand>
        <name>Mg(2+)</name>
        <dbReference type="ChEBI" id="CHEBI:18420"/>
        <label>1</label>
    </ligand>
</feature>
<dbReference type="GO" id="GO:0019144">
    <property type="term" value="F:ADP-sugar diphosphatase activity"/>
    <property type="evidence" value="ECO:0007669"/>
    <property type="project" value="TreeGrafter"/>
</dbReference>
<dbReference type="InterPro" id="IPR004385">
    <property type="entry name" value="NDP_pyrophosphatase"/>
</dbReference>
<comment type="cofactor">
    <cofactor evidence="1 13">
        <name>Mg(2+)</name>
        <dbReference type="ChEBI" id="CHEBI:18420"/>
    </cofactor>
</comment>
<gene>
    <name evidence="16" type="ORF">Ga0061064_0884</name>
</gene>
<evidence type="ECO:0000313" key="17">
    <source>
        <dbReference type="Proteomes" id="UP000182598"/>
    </source>
</evidence>
<dbReference type="EC" id="3.6.1.13" evidence="3"/>
<dbReference type="Proteomes" id="UP000182598">
    <property type="component" value="Unassembled WGS sequence"/>
</dbReference>
<dbReference type="SUPFAM" id="SSF55811">
    <property type="entry name" value="Nudix"/>
    <property type="match status" value="1"/>
</dbReference>
<reference evidence="17" key="1">
    <citation type="submission" date="2015-08" db="EMBL/GenBank/DDBJ databases">
        <authorList>
            <person name="Varghese N."/>
        </authorList>
    </citation>
    <scope>NUCLEOTIDE SEQUENCE [LARGE SCALE GENOMIC DNA]</scope>
    <source>
        <strain evidence="17">DSM 27808</strain>
    </source>
</reference>
<keyword evidence="6" id="KW-0378">Hydrolase</keyword>
<evidence type="ECO:0000256" key="6">
    <source>
        <dbReference type="ARBA" id="ARBA00022801"/>
    </source>
</evidence>
<dbReference type="GO" id="GO:0006753">
    <property type="term" value="P:nucleoside phosphate metabolic process"/>
    <property type="evidence" value="ECO:0007669"/>
    <property type="project" value="TreeGrafter"/>
</dbReference>
<dbReference type="OrthoDB" id="5292471at2"/>
<name>A0A0K6H0M8_9GAMM</name>
<dbReference type="InterPro" id="IPR020084">
    <property type="entry name" value="NUDIX_hydrolase_CS"/>
</dbReference>
<sequence length="204" mass="23306">MQKFSQQDVRIIQKEPLREGFLSIHKLRLQHKLFEGDWSPVFEREVMDRGHAVVVLPYDPKRDALVVLEQFRIGALLAAANERQSPWLLEFVAGMYDGDESAEQVAHRELFEEAGLTTERLHFALSYLSTPGGCTEEISIYIAEVDSSRALRHAGLASEHEDICVHVLPYMDVVQLLEQGKINNAASVIGLQWLQLHKRRFEDL</sequence>
<dbReference type="PANTHER" id="PTHR11839">
    <property type="entry name" value="UDP/ADP-SUGAR PYROPHOSPHATASE"/>
    <property type="match status" value="1"/>
</dbReference>
<evidence type="ECO:0000256" key="13">
    <source>
        <dbReference type="PIRSR" id="PIRSR604385-2"/>
    </source>
</evidence>
<dbReference type="RefSeq" id="WP_072243378.1">
    <property type="nucleotide sequence ID" value="NZ_CYHB01000002.1"/>
</dbReference>
<dbReference type="GO" id="GO:0047631">
    <property type="term" value="F:ADP-ribose diphosphatase activity"/>
    <property type="evidence" value="ECO:0007669"/>
    <property type="project" value="UniProtKB-EC"/>
</dbReference>